<feature type="compositionally biased region" description="Basic and acidic residues" evidence="4">
    <location>
        <begin position="168"/>
        <end position="187"/>
    </location>
</feature>
<proteinExistence type="predicted"/>
<dbReference type="GO" id="GO:0006325">
    <property type="term" value="P:chromatin organization"/>
    <property type="evidence" value="ECO:0007669"/>
    <property type="project" value="UniProtKB-KW"/>
</dbReference>
<dbReference type="EMBL" id="JBBCAQ010000037">
    <property type="protein sequence ID" value="KAK7574490.1"/>
    <property type="molecule type" value="Genomic_DNA"/>
</dbReference>
<evidence type="ECO:0000256" key="3">
    <source>
        <dbReference type="ARBA" id="ARBA00023242"/>
    </source>
</evidence>
<dbReference type="Gene3D" id="2.20.70.10">
    <property type="match status" value="1"/>
</dbReference>
<dbReference type="InterPro" id="IPR001202">
    <property type="entry name" value="WW_dom"/>
</dbReference>
<feature type="compositionally biased region" description="Polar residues" evidence="4">
    <location>
        <begin position="53"/>
        <end position="63"/>
    </location>
</feature>
<dbReference type="PROSITE" id="PS50020">
    <property type="entry name" value="WW_DOMAIN_2"/>
    <property type="match status" value="1"/>
</dbReference>
<dbReference type="PANTHER" id="PTHR15911">
    <property type="entry name" value="WW DOMAIN-CONTAINING ADAPTER PROTEIN WITH COILED-COIL"/>
    <property type="match status" value="1"/>
</dbReference>
<feature type="domain" description="WW" evidence="5">
    <location>
        <begin position="185"/>
        <end position="212"/>
    </location>
</feature>
<dbReference type="SUPFAM" id="SSF51045">
    <property type="entry name" value="WW domain"/>
    <property type="match status" value="1"/>
</dbReference>
<dbReference type="PROSITE" id="PS01159">
    <property type="entry name" value="WW_DOMAIN_1"/>
    <property type="match status" value="1"/>
</dbReference>
<sequence length="564" mass="64127">MVMHARKLPRINDGYHERHQQGHSSYQNSKYSSSKSNSYPDRYNQDRSDRSRNSPNGNTSRSNTPERDHSPRNRTYSNKTWYIQKLHEKERDRSYRNDQGRDRQNNKEKYYPSDYTRSPKDRRPVNKESGYPTNHDRNNSDKSNNVGKTSGQLYGTSKDSQRKQTHSNVREKRDERDRSAKVGDWSEHTSSSGKKYYYNCKTEVSQWEKPREWLEKEGLSHLLRPSGSSSSRQVQDKHSINRSNSTVNNYRDHPKYSHAREMVSSGSAGWNNRDNHQPYKDEHYSDHRIHESSSNASGAIVNELQTQDMEISSENSTPTSEHYTSMTAHQHQHHQMMDVHIPQSSASGPGPPVTSSCSMPPKLLHCVSRTELKPESTSSYSSALNTMSVASASLCNDKLTENNIAVNQSKIDPNNICDTGGPPTPTHSETQDDPEQKAGGSPETTTAGVSALHGVQLQGFYPMQLPQLTPGLSQFVNNDLTEHVRGWPAEACERQAHKLATEAHLITSMRITDISIALKSARSRVRLNEIQSTLLEQRVMLYRHEVKSLENMKTPSLFTTDDDN</sequence>
<dbReference type="AlphaFoldDB" id="A0AAN9T888"/>
<dbReference type="GO" id="GO:0003682">
    <property type="term" value="F:chromatin binding"/>
    <property type="evidence" value="ECO:0007669"/>
    <property type="project" value="TreeGrafter"/>
</dbReference>
<evidence type="ECO:0000256" key="1">
    <source>
        <dbReference type="ARBA" id="ARBA00004123"/>
    </source>
</evidence>
<feature type="region of interest" description="Disordered" evidence="4">
    <location>
        <begin position="410"/>
        <end position="447"/>
    </location>
</feature>
<dbReference type="GO" id="GO:0005634">
    <property type="term" value="C:nucleus"/>
    <property type="evidence" value="ECO:0007669"/>
    <property type="project" value="UniProtKB-SubCell"/>
</dbReference>
<organism evidence="6 7">
    <name type="scientific">Parthenolecanium corni</name>
    <dbReference type="NCBI Taxonomy" id="536013"/>
    <lineage>
        <taxon>Eukaryota</taxon>
        <taxon>Metazoa</taxon>
        <taxon>Ecdysozoa</taxon>
        <taxon>Arthropoda</taxon>
        <taxon>Hexapoda</taxon>
        <taxon>Insecta</taxon>
        <taxon>Pterygota</taxon>
        <taxon>Neoptera</taxon>
        <taxon>Paraneoptera</taxon>
        <taxon>Hemiptera</taxon>
        <taxon>Sternorrhyncha</taxon>
        <taxon>Coccoidea</taxon>
        <taxon>Coccidae</taxon>
        <taxon>Parthenolecanium</taxon>
    </lineage>
</organism>
<comment type="caution">
    <text evidence="6">The sequence shown here is derived from an EMBL/GenBank/DDBJ whole genome shotgun (WGS) entry which is preliminary data.</text>
</comment>
<dbReference type="GO" id="GO:1904263">
    <property type="term" value="P:positive regulation of TORC1 signaling"/>
    <property type="evidence" value="ECO:0007669"/>
    <property type="project" value="TreeGrafter"/>
</dbReference>
<evidence type="ECO:0000313" key="7">
    <source>
        <dbReference type="Proteomes" id="UP001367676"/>
    </source>
</evidence>
<gene>
    <name evidence="6" type="ORF">V9T40_011681</name>
</gene>
<reference evidence="6 7" key="1">
    <citation type="submission" date="2024-03" db="EMBL/GenBank/DDBJ databases">
        <title>Adaptation during the transition from Ophiocordyceps entomopathogen to insect associate is accompanied by gene loss and intensified selection.</title>
        <authorList>
            <person name="Ward C.M."/>
            <person name="Onetto C.A."/>
            <person name="Borneman A.R."/>
        </authorList>
    </citation>
    <scope>NUCLEOTIDE SEQUENCE [LARGE SCALE GENOMIC DNA]</scope>
    <source>
        <strain evidence="6">AWRI1</strain>
        <tissue evidence="6">Single Adult Female</tissue>
    </source>
</reference>
<accession>A0AAN9T888</accession>
<dbReference type="GO" id="GO:0010506">
    <property type="term" value="P:regulation of autophagy"/>
    <property type="evidence" value="ECO:0007669"/>
    <property type="project" value="TreeGrafter"/>
</dbReference>
<feature type="region of interest" description="Disordered" evidence="4">
    <location>
        <begin position="1"/>
        <end position="193"/>
    </location>
</feature>
<feature type="compositionally biased region" description="Basic and acidic residues" evidence="4">
    <location>
        <begin position="273"/>
        <end position="291"/>
    </location>
</feature>
<keyword evidence="3" id="KW-0539">Nucleus</keyword>
<feature type="compositionally biased region" description="Basic and acidic residues" evidence="4">
    <location>
        <begin position="43"/>
        <end position="52"/>
    </location>
</feature>
<evidence type="ECO:0000313" key="6">
    <source>
        <dbReference type="EMBL" id="KAK7574490.1"/>
    </source>
</evidence>
<feature type="compositionally biased region" description="Basic and acidic residues" evidence="4">
    <location>
        <begin position="250"/>
        <end position="261"/>
    </location>
</feature>
<dbReference type="InterPro" id="IPR038867">
    <property type="entry name" value="WAC"/>
</dbReference>
<evidence type="ECO:0000256" key="2">
    <source>
        <dbReference type="ARBA" id="ARBA00022853"/>
    </source>
</evidence>
<dbReference type="GO" id="GO:0000993">
    <property type="term" value="F:RNA polymerase II complex binding"/>
    <property type="evidence" value="ECO:0007669"/>
    <property type="project" value="TreeGrafter"/>
</dbReference>
<evidence type="ECO:0000256" key="4">
    <source>
        <dbReference type="SAM" id="MobiDB-lite"/>
    </source>
</evidence>
<keyword evidence="2" id="KW-0156">Chromatin regulator</keyword>
<feature type="compositionally biased region" description="Basic and acidic residues" evidence="4">
    <location>
        <begin position="85"/>
        <end position="126"/>
    </location>
</feature>
<name>A0AAN9T888_9HEMI</name>
<dbReference type="InterPro" id="IPR036020">
    <property type="entry name" value="WW_dom_sf"/>
</dbReference>
<keyword evidence="7" id="KW-1185">Reference proteome</keyword>
<feature type="compositionally biased region" description="Low complexity" evidence="4">
    <location>
        <begin position="24"/>
        <end position="39"/>
    </location>
</feature>
<comment type="subcellular location">
    <subcellularLocation>
        <location evidence="1">Nucleus</location>
    </subcellularLocation>
</comment>
<dbReference type="PANTHER" id="PTHR15911:SF6">
    <property type="entry name" value="WW DOMAIN-CONTAINING ADAPTER PROTEIN WITH COILED-COIL"/>
    <property type="match status" value="1"/>
</dbReference>
<feature type="region of interest" description="Disordered" evidence="4">
    <location>
        <begin position="222"/>
        <end position="297"/>
    </location>
</feature>
<dbReference type="CDD" id="cd00201">
    <property type="entry name" value="WW"/>
    <property type="match status" value="1"/>
</dbReference>
<dbReference type="SMART" id="SM00456">
    <property type="entry name" value="WW"/>
    <property type="match status" value="1"/>
</dbReference>
<evidence type="ECO:0000259" key="5">
    <source>
        <dbReference type="PROSITE" id="PS50020"/>
    </source>
</evidence>
<protein>
    <recommendedName>
        <fullName evidence="5">WW domain-containing protein</fullName>
    </recommendedName>
</protein>
<feature type="compositionally biased region" description="Polar residues" evidence="4">
    <location>
        <begin position="141"/>
        <end position="158"/>
    </location>
</feature>
<feature type="compositionally biased region" description="Low complexity" evidence="4">
    <location>
        <begin position="222"/>
        <end position="232"/>
    </location>
</feature>
<dbReference type="Proteomes" id="UP001367676">
    <property type="component" value="Unassembled WGS sequence"/>
</dbReference>
<dbReference type="Pfam" id="PF00397">
    <property type="entry name" value="WW"/>
    <property type="match status" value="1"/>
</dbReference>